<evidence type="ECO:0008006" key="9">
    <source>
        <dbReference type="Google" id="ProtNLM"/>
    </source>
</evidence>
<evidence type="ECO:0000256" key="7">
    <source>
        <dbReference type="SAM" id="Coils"/>
    </source>
</evidence>
<evidence type="ECO:0000256" key="3">
    <source>
        <dbReference type="ARBA" id="ARBA00022692"/>
    </source>
</evidence>
<keyword evidence="4" id="KW-1133">Transmembrane helix</keyword>
<evidence type="ECO:0000256" key="6">
    <source>
        <dbReference type="ARBA" id="ARBA00023306"/>
    </source>
</evidence>
<comment type="caution">
    <text evidence="8">The sequence shown here is derived from an EMBL/GenBank/DDBJ whole genome shotgun (WGS) entry which is preliminary data.</text>
</comment>
<dbReference type="PANTHER" id="PTHR37485:SF1">
    <property type="entry name" value="CELL DIVISION PROTEIN FTSB"/>
    <property type="match status" value="1"/>
</dbReference>
<dbReference type="GO" id="GO:0043093">
    <property type="term" value="P:FtsZ-dependent cytokinesis"/>
    <property type="evidence" value="ECO:0007669"/>
    <property type="project" value="TreeGrafter"/>
</dbReference>
<sequence length="102" mass="12118">MRKKEKDNISFRRKLLIAGLGFFFLVLLLASFFGKKGLIEIYRAQKEHKALLQEIVRLEIEKNKLEKEIEELKQNPKAVEKKAREKLWLVKPDEVVIIKKEK</sequence>
<reference evidence="8" key="1">
    <citation type="journal article" date="2015" name="Nature">
        <title>Complex archaea that bridge the gap between prokaryotes and eukaryotes.</title>
        <authorList>
            <person name="Spang A."/>
            <person name="Saw J.H."/>
            <person name="Jorgensen S.L."/>
            <person name="Zaremba-Niedzwiedzka K."/>
            <person name="Martijn J."/>
            <person name="Lind A.E."/>
            <person name="van Eijk R."/>
            <person name="Schleper C."/>
            <person name="Guy L."/>
            <person name="Ettema T.J."/>
        </authorList>
    </citation>
    <scope>NUCLEOTIDE SEQUENCE</scope>
</reference>
<keyword evidence="3" id="KW-0812">Transmembrane</keyword>
<dbReference type="GO" id="GO:0030428">
    <property type="term" value="C:cell septum"/>
    <property type="evidence" value="ECO:0007669"/>
    <property type="project" value="TreeGrafter"/>
</dbReference>
<keyword evidence="7" id="KW-0175">Coiled coil</keyword>
<keyword evidence="1" id="KW-1003">Cell membrane</keyword>
<gene>
    <name evidence="8" type="ORF">LCGC14_0542630</name>
</gene>
<evidence type="ECO:0000256" key="4">
    <source>
        <dbReference type="ARBA" id="ARBA00022989"/>
    </source>
</evidence>
<evidence type="ECO:0000256" key="2">
    <source>
        <dbReference type="ARBA" id="ARBA00022618"/>
    </source>
</evidence>
<evidence type="ECO:0000256" key="1">
    <source>
        <dbReference type="ARBA" id="ARBA00022475"/>
    </source>
</evidence>
<accession>A0A0F9RX25</accession>
<name>A0A0F9RX25_9ZZZZ</name>
<dbReference type="AlphaFoldDB" id="A0A0F9RX25"/>
<dbReference type="InterPro" id="IPR023081">
    <property type="entry name" value="Cell_div_FtsB"/>
</dbReference>
<dbReference type="PANTHER" id="PTHR37485">
    <property type="entry name" value="CELL DIVISION PROTEIN FTSB"/>
    <property type="match status" value="1"/>
</dbReference>
<proteinExistence type="predicted"/>
<dbReference type="InterPro" id="IPR007060">
    <property type="entry name" value="FtsL/DivIC"/>
</dbReference>
<feature type="coiled-coil region" evidence="7">
    <location>
        <begin position="41"/>
        <end position="82"/>
    </location>
</feature>
<keyword evidence="5" id="KW-0472">Membrane</keyword>
<evidence type="ECO:0000313" key="8">
    <source>
        <dbReference type="EMBL" id="KKN59369.1"/>
    </source>
</evidence>
<dbReference type="EMBL" id="LAZR01000728">
    <property type="protein sequence ID" value="KKN59369.1"/>
    <property type="molecule type" value="Genomic_DNA"/>
</dbReference>
<protein>
    <recommendedName>
        <fullName evidence="9">Septum formation initiator family protein</fullName>
    </recommendedName>
</protein>
<organism evidence="8">
    <name type="scientific">marine sediment metagenome</name>
    <dbReference type="NCBI Taxonomy" id="412755"/>
    <lineage>
        <taxon>unclassified sequences</taxon>
        <taxon>metagenomes</taxon>
        <taxon>ecological metagenomes</taxon>
    </lineage>
</organism>
<evidence type="ECO:0000256" key="5">
    <source>
        <dbReference type="ARBA" id="ARBA00023136"/>
    </source>
</evidence>
<keyword evidence="6" id="KW-0131">Cell cycle</keyword>
<keyword evidence="2" id="KW-0132">Cell division</keyword>
<dbReference type="Pfam" id="PF04977">
    <property type="entry name" value="DivIC"/>
    <property type="match status" value="1"/>
</dbReference>